<gene>
    <name evidence="1" type="ORF">ACFQ16_03955</name>
</gene>
<dbReference type="RefSeq" id="WP_263250688.1">
    <property type="nucleotide sequence ID" value="NZ_BAABLT010000033.1"/>
</dbReference>
<evidence type="ECO:0000313" key="2">
    <source>
        <dbReference type="Proteomes" id="UP001597018"/>
    </source>
</evidence>
<dbReference type="PANTHER" id="PTHR41287">
    <property type="match status" value="1"/>
</dbReference>
<accession>A0ABW3FLN6</accession>
<evidence type="ECO:0000313" key="1">
    <source>
        <dbReference type="EMBL" id="MFD0918889.1"/>
    </source>
</evidence>
<reference evidence="2" key="1">
    <citation type="journal article" date="2019" name="Int. J. Syst. Evol. Microbiol.">
        <title>The Global Catalogue of Microorganisms (GCM) 10K type strain sequencing project: providing services to taxonomists for standard genome sequencing and annotation.</title>
        <authorList>
            <consortium name="The Broad Institute Genomics Platform"/>
            <consortium name="The Broad Institute Genome Sequencing Center for Infectious Disease"/>
            <person name="Wu L."/>
            <person name="Ma J."/>
        </authorList>
    </citation>
    <scope>NUCLEOTIDE SEQUENCE [LARGE SCALE GENOMIC DNA]</scope>
    <source>
        <strain evidence="2">CCUG 56401</strain>
    </source>
</reference>
<proteinExistence type="predicted"/>
<dbReference type="Gene3D" id="3.30.420.240">
    <property type="match status" value="1"/>
</dbReference>
<organism evidence="1 2">
    <name type="scientific">Saccharopolyspora rosea</name>
    <dbReference type="NCBI Taxonomy" id="524884"/>
    <lineage>
        <taxon>Bacteria</taxon>
        <taxon>Bacillati</taxon>
        <taxon>Actinomycetota</taxon>
        <taxon>Actinomycetes</taxon>
        <taxon>Pseudonocardiales</taxon>
        <taxon>Pseudonocardiaceae</taxon>
        <taxon>Saccharopolyspora</taxon>
    </lineage>
</organism>
<dbReference type="InterPro" id="IPR005021">
    <property type="entry name" value="Terminase_largesu-like"/>
</dbReference>
<protein>
    <submittedName>
        <fullName evidence="1">Terminase large subunit</fullName>
    </submittedName>
</protein>
<dbReference type="PANTHER" id="PTHR41287:SF1">
    <property type="entry name" value="PROTEIN YMFN"/>
    <property type="match status" value="1"/>
</dbReference>
<dbReference type="Proteomes" id="UP001597018">
    <property type="component" value="Unassembled WGS sequence"/>
</dbReference>
<comment type="caution">
    <text evidence="1">The sequence shown here is derived from an EMBL/GenBank/DDBJ whole genome shotgun (WGS) entry which is preliminary data.</text>
</comment>
<name>A0ABW3FLN6_9PSEU</name>
<dbReference type="InterPro" id="IPR027417">
    <property type="entry name" value="P-loop_NTPase"/>
</dbReference>
<keyword evidence="2" id="KW-1185">Reference proteome</keyword>
<dbReference type="Gene3D" id="3.40.50.300">
    <property type="entry name" value="P-loop containing nucleotide triphosphate hydrolases"/>
    <property type="match status" value="1"/>
</dbReference>
<dbReference type="EMBL" id="JBHTIW010000002">
    <property type="protein sequence ID" value="MFD0918889.1"/>
    <property type="molecule type" value="Genomic_DNA"/>
</dbReference>
<sequence length="524" mass="59300">MEPLLLGPTGLPKQTLGWDLLAWTADYLHQPDGDSAGGPWRFTPEQARFVLWWYAIDDTGRFVYRNGVLRRMKGWGKDPLGAVLCALELCAPVRFDGWNAAGEPVGRPVAAPWVITAAVSRDQTRNTMRLFPSLLSDTCVDEYGLDIHHEIIHKQGGGQIESVTSSPRALEGARASFSLINESHHWLANNDGHEMYKVIVRNAVKTRSRHLQITNGHVPGEESVAEQAWEAYQKIQAGQARDSGMLYDSREAPPETDIHDEESLRQGLLAARGDATWLDVDGLIAEIHDIRNPLSVSRRFYLNQIVAAEDSWMAPHEWDRCWVDAELRPGDRVTLGFDGSRSDDSTVLMACRIDDGVLFRLAAWEHPAQVKDWEVPREDVDAHVRAAFERYRVQAMYADIAYWESYVDSWVADFGRRAKLKASPRSAFAFDMRARIRDFGLGCENFLEAVLNQHVRHDGDPLLRQHVLNAKRRVTKYDHIGIGKATRDSKRKIDAAVTAVLAWMARQEIVKTRRVGARKVVFHR</sequence>